<gene>
    <name evidence="2" type="ORF">M9Y10_031329</name>
</gene>
<feature type="compositionally biased region" description="Basic residues" evidence="1">
    <location>
        <begin position="187"/>
        <end position="205"/>
    </location>
</feature>
<accession>A0ABR2GM99</accession>
<feature type="region of interest" description="Disordered" evidence="1">
    <location>
        <begin position="181"/>
        <end position="205"/>
    </location>
</feature>
<comment type="caution">
    <text evidence="2">The sequence shown here is derived from an EMBL/GenBank/DDBJ whole genome shotgun (WGS) entry which is preliminary data.</text>
</comment>
<evidence type="ECO:0000313" key="3">
    <source>
        <dbReference type="Proteomes" id="UP001470230"/>
    </source>
</evidence>
<evidence type="ECO:0000256" key="1">
    <source>
        <dbReference type="SAM" id="MobiDB-lite"/>
    </source>
</evidence>
<protein>
    <submittedName>
        <fullName evidence="2">Uncharacterized protein</fullName>
    </submittedName>
</protein>
<organism evidence="2 3">
    <name type="scientific">Tritrichomonas musculus</name>
    <dbReference type="NCBI Taxonomy" id="1915356"/>
    <lineage>
        <taxon>Eukaryota</taxon>
        <taxon>Metamonada</taxon>
        <taxon>Parabasalia</taxon>
        <taxon>Tritrichomonadida</taxon>
        <taxon>Tritrichomonadidae</taxon>
        <taxon>Tritrichomonas</taxon>
    </lineage>
</organism>
<sequence length="205" mass="23385">MPCGIVATSNVTSYKFEPSNGEVPTINMIPLAEIKYINSVSNLFRDGYLSFDENDQEAIYEVLGIKNWDNILSQKDIMDIILMPTKQGLQKIIDIQTIGYFERIRGVFSSLKQTGIYDISIRVQSVIDARYNELRNNILKSKIVIDTTGKAKPLNDTYGADEVKMLKEEIKSLRSQIEVLSEEKSTPRKNQKTGTRKVKRNMQIK</sequence>
<evidence type="ECO:0000313" key="2">
    <source>
        <dbReference type="EMBL" id="KAK8834365.1"/>
    </source>
</evidence>
<keyword evidence="3" id="KW-1185">Reference proteome</keyword>
<reference evidence="2 3" key="1">
    <citation type="submission" date="2024-04" db="EMBL/GenBank/DDBJ databases">
        <title>Tritrichomonas musculus Genome.</title>
        <authorList>
            <person name="Alves-Ferreira E."/>
            <person name="Grigg M."/>
            <person name="Lorenzi H."/>
            <person name="Galac M."/>
        </authorList>
    </citation>
    <scope>NUCLEOTIDE SEQUENCE [LARGE SCALE GENOMIC DNA]</scope>
    <source>
        <strain evidence="2 3">EAF2021</strain>
    </source>
</reference>
<dbReference type="Proteomes" id="UP001470230">
    <property type="component" value="Unassembled WGS sequence"/>
</dbReference>
<name>A0ABR2GM99_9EUKA</name>
<proteinExistence type="predicted"/>
<dbReference type="EMBL" id="JAPFFF010000421">
    <property type="protein sequence ID" value="KAK8834365.1"/>
    <property type="molecule type" value="Genomic_DNA"/>
</dbReference>